<accession>A0ABV8XCV2</accession>
<dbReference type="GO" id="GO:0003934">
    <property type="term" value="F:GTP cyclohydrolase I activity"/>
    <property type="evidence" value="ECO:0007669"/>
    <property type="project" value="UniProtKB-EC"/>
</dbReference>
<dbReference type="EMBL" id="JBHSEO010000008">
    <property type="protein sequence ID" value="MFC4415144.1"/>
    <property type="molecule type" value="Genomic_DNA"/>
</dbReference>
<dbReference type="Gene3D" id="3.10.270.10">
    <property type="entry name" value="Urate Oxidase"/>
    <property type="match status" value="1"/>
</dbReference>
<name>A0ABV8XCV2_9GAMM</name>
<keyword evidence="1 2" id="KW-0378">Hydrolase</keyword>
<dbReference type="NCBIfam" id="NF010200">
    <property type="entry name" value="PRK13674.1-1"/>
    <property type="match status" value="1"/>
</dbReference>
<gene>
    <name evidence="2 3" type="primary">folE2</name>
    <name evidence="3" type="ORF">ACFO0E_01740</name>
</gene>
<dbReference type="PANTHER" id="PTHR36445">
    <property type="entry name" value="GTP CYCLOHYDROLASE MPTA"/>
    <property type="match status" value="1"/>
</dbReference>
<dbReference type="EC" id="3.5.4.16" evidence="2"/>
<evidence type="ECO:0000256" key="1">
    <source>
        <dbReference type="ARBA" id="ARBA00022801"/>
    </source>
</evidence>
<comment type="caution">
    <text evidence="3">The sequence shown here is derived from an EMBL/GenBank/DDBJ whole genome shotgun (WGS) entry which is preliminary data.</text>
</comment>
<dbReference type="InterPro" id="IPR003801">
    <property type="entry name" value="GTP_cyclohydrolase_FolE2/MptA"/>
</dbReference>
<dbReference type="Pfam" id="PF02649">
    <property type="entry name" value="GCHY-1"/>
    <property type="match status" value="1"/>
</dbReference>
<sequence length="304" mass="32956">MQEPMNSQTLHDVANGASDLEGPLAWVGMEDIALPFRLANSAVNGRASAGVSLDATSARGIHMSRLYLALEALENEEVTLSGLGAVLQRFLTSHDGLARTAFLDLSGDVLIKRPALISPRAGWKAYPCALRCRQDAQGMQAILEVTIGYSSTCPCSAALARQSIQQAFDEDFTDMPISHDAVRTWLGSEQGILATPHSQRSQAHLSLRLADDLETLPVTALIDTVEDALGTALQTAVKRVDEQAFALANGHNLMFCEDAARRVRHALQARDEVQGFQVRIVHAESLHAHDAVAHAEWNWTSAYP</sequence>
<evidence type="ECO:0000313" key="3">
    <source>
        <dbReference type="EMBL" id="MFC4415144.1"/>
    </source>
</evidence>
<comment type="function">
    <text evidence="2">Converts GTP to 7,8-dihydroneopterin triphosphate.</text>
</comment>
<evidence type="ECO:0000313" key="4">
    <source>
        <dbReference type="Proteomes" id="UP001596015"/>
    </source>
</evidence>
<dbReference type="PANTHER" id="PTHR36445:SF1">
    <property type="entry name" value="GTP CYCLOHYDROLASE MPTA"/>
    <property type="match status" value="1"/>
</dbReference>
<organism evidence="3 4">
    <name type="scientific">Chromohalobacter beijerinckii</name>
    <dbReference type="NCBI Taxonomy" id="86179"/>
    <lineage>
        <taxon>Bacteria</taxon>
        <taxon>Pseudomonadati</taxon>
        <taxon>Pseudomonadota</taxon>
        <taxon>Gammaproteobacteria</taxon>
        <taxon>Oceanospirillales</taxon>
        <taxon>Halomonadaceae</taxon>
        <taxon>Chromohalobacter</taxon>
    </lineage>
</organism>
<feature type="site" description="May be catalytically important" evidence="2">
    <location>
        <position position="153"/>
    </location>
</feature>
<dbReference type="RefSeq" id="WP_082021252.1">
    <property type="nucleotide sequence ID" value="NZ_JAKGAK010000016.1"/>
</dbReference>
<dbReference type="InterPro" id="IPR022838">
    <property type="entry name" value="GTP_cyclohydrolase_FolE2"/>
</dbReference>
<keyword evidence="4" id="KW-1185">Reference proteome</keyword>
<dbReference type="HAMAP" id="MF_01527_B">
    <property type="entry name" value="GTP_cyclohydrol_B"/>
    <property type="match status" value="1"/>
</dbReference>
<protein>
    <recommendedName>
        <fullName evidence="2">GTP cyclohydrolase FolE2</fullName>
        <ecNumber evidence="2">3.5.4.16</ecNumber>
    </recommendedName>
</protein>
<comment type="similarity">
    <text evidence="2">Belongs to the GTP cyclohydrolase IV family.</text>
</comment>
<reference evidence="4" key="1">
    <citation type="journal article" date="2019" name="Int. J. Syst. Evol. Microbiol.">
        <title>The Global Catalogue of Microorganisms (GCM) 10K type strain sequencing project: providing services to taxonomists for standard genome sequencing and annotation.</title>
        <authorList>
            <consortium name="The Broad Institute Genomics Platform"/>
            <consortium name="The Broad Institute Genome Sequencing Center for Infectious Disease"/>
            <person name="Wu L."/>
            <person name="Ma J."/>
        </authorList>
    </citation>
    <scope>NUCLEOTIDE SEQUENCE [LARGE SCALE GENOMIC DNA]</scope>
    <source>
        <strain evidence="4">CCUG 49679</strain>
    </source>
</reference>
<proteinExistence type="inferred from homology"/>
<dbReference type="Proteomes" id="UP001596015">
    <property type="component" value="Unassembled WGS sequence"/>
</dbReference>
<comment type="pathway">
    <text evidence="2">Cofactor biosynthesis; 7,8-dihydroneopterin triphosphate biosynthesis; 7,8-dihydroneopterin triphosphate from GTP: step 1/1.</text>
</comment>
<comment type="catalytic activity">
    <reaction evidence="2">
        <text>GTP + H2O = 7,8-dihydroneopterin 3'-triphosphate + formate + H(+)</text>
        <dbReference type="Rhea" id="RHEA:17473"/>
        <dbReference type="ChEBI" id="CHEBI:15377"/>
        <dbReference type="ChEBI" id="CHEBI:15378"/>
        <dbReference type="ChEBI" id="CHEBI:15740"/>
        <dbReference type="ChEBI" id="CHEBI:37565"/>
        <dbReference type="ChEBI" id="CHEBI:58462"/>
        <dbReference type="EC" id="3.5.4.16"/>
    </reaction>
</comment>
<evidence type="ECO:0000256" key="2">
    <source>
        <dbReference type="HAMAP-Rule" id="MF_01527"/>
    </source>
</evidence>